<dbReference type="GO" id="GO:0016491">
    <property type="term" value="F:oxidoreductase activity"/>
    <property type="evidence" value="ECO:0007669"/>
    <property type="project" value="InterPro"/>
</dbReference>
<dbReference type="AlphaFoldDB" id="S6TNS4"/>
<protein>
    <submittedName>
        <fullName evidence="2">NADH:flavin oxidoreductase/NADH oxidase family protein</fullName>
    </submittedName>
</protein>
<dbReference type="InterPro" id="IPR013785">
    <property type="entry name" value="Aldolase_TIM"/>
</dbReference>
<dbReference type="PANTHER" id="PTHR22893">
    <property type="entry name" value="NADH OXIDOREDUCTASE-RELATED"/>
    <property type="match status" value="1"/>
</dbReference>
<comment type="caution">
    <text evidence="2">The sequence shown here is derived from an EMBL/GenBank/DDBJ whole genome shotgun (WGS) entry which is preliminary data.</text>
</comment>
<dbReference type="InterPro" id="IPR045247">
    <property type="entry name" value="Oye-like"/>
</dbReference>
<dbReference type="GO" id="GO:0010181">
    <property type="term" value="F:FMN binding"/>
    <property type="evidence" value="ECO:0007669"/>
    <property type="project" value="InterPro"/>
</dbReference>
<evidence type="ECO:0000313" key="2">
    <source>
        <dbReference type="EMBL" id="EPN31014.1"/>
    </source>
</evidence>
<dbReference type="Proteomes" id="UP000015729">
    <property type="component" value="Unassembled WGS sequence"/>
</dbReference>
<name>S6TNS4_PSESF</name>
<sequence length="164" mass="17543">MSEKALFEPYALGNLTLTNRIVMAPLTRNRAGAGLAPTDLTATYYAQRASAGLIITEATQISPQAQGYQDTPGLYTPEQIAAWRVVTDAVHAEGGRIFVQLWHVGRVSHVDLQPGGAAPVAPSAIRAQTKTFVNNAFTDVSEPRALELSELPGIVNDFRQAAAN</sequence>
<accession>S6TNS4</accession>
<evidence type="ECO:0000259" key="1">
    <source>
        <dbReference type="Pfam" id="PF00724"/>
    </source>
</evidence>
<feature type="domain" description="NADH:flavin oxidoreductase/NADH oxidase N-terminal" evidence="1">
    <location>
        <begin position="6"/>
        <end position="163"/>
    </location>
</feature>
<dbReference type="SUPFAM" id="SSF51395">
    <property type="entry name" value="FMN-linked oxidoreductases"/>
    <property type="match status" value="1"/>
</dbReference>
<proteinExistence type="predicted"/>
<dbReference type="PANTHER" id="PTHR22893:SF91">
    <property type="entry name" value="NADPH DEHYDROGENASE 2-RELATED"/>
    <property type="match status" value="1"/>
</dbReference>
<dbReference type="PATRIC" id="fig|1194404.4.peg.7855"/>
<reference evidence="2 3" key="1">
    <citation type="journal article" date="2013" name="PLoS Pathog.">
        <title>Genomic analysis of the Kiwifruit pathogen Pseudomonas syringae pv. actinidiae provides insight into the origins of an emergent plant disease.</title>
        <authorList>
            <person name="McCann H.C."/>
            <person name="Rikkerink E.H."/>
            <person name="Bertels F."/>
            <person name="Fiers M."/>
            <person name="Lu A."/>
            <person name="Rees-George J."/>
            <person name="Andersen M.T."/>
            <person name="Gleave A.P."/>
            <person name="Haubold B."/>
            <person name="Wohlers M.W."/>
            <person name="Guttman D.S."/>
            <person name="Wang P.W."/>
            <person name="Straub C."/>
            <person name="Vanneste J.L."/>
            <person name="Rainey P.B."/>
            <person name="Templeton M.D."/>
        </authorList>
    </citation>
    <scope>NUCLEOTIDE SEQUENCE [LARGE SCALE GENOMIC DNA]</scope>
    <source>
        <strain evidence="2 3">ICMP 18807</strain>
    </source>
</reference>
<dbReference type="InterPro" id="IPR001155">
    <property type="entry name" value="OxRdtase_FMN_N"/>
</dbReference>
<dbReference type="Gene3D" id="3.20.20.70">
    <property type="entry name" value="Aldolase class I"/>
    <property type="match status" value="1"/>
</dbReference>
<organism evidence="2 3">
    <name type="scientific">Pseudomonas syringae pv. actinidiae ICMP 18807</name>
    <dbReference type="NCBI Taxonomy" id="1194404"/>
    <lineage>
        <taxon>Bacteria</taxon>
        <taxon>Pseudomonadati</taxon>
        <taxon>Pseudomonadota</taxon>
        <taxon>Gammaproteobacteria</taxon>
        <taxon>Pseudomonadales</taxon>
        <taxon>Pseudomonadaceae</taxon>
        <taxon>Pseudomonas</taxon>
        <taxon>Pseudomonas syringae</taxon>
    </lineage>
</organism>
<evidence type="ECO:0000313" key="3">
    <source>
        <dbReference type="Proteomes" id="UP000015729"/>
    </source>
</evidence>
<dbReference type="Pfam" id="PF00724">
    <property type="entry name" value="Oxidored_FMN"/>
    <property type="match status" value="1"/>
</dbReference>
<dbReference type="GO" id="GO:0005829">
    <property type="term" value="C:cytosol"/>
    <property type="evidence" value="ECO:0007669"/>
    <property type="project" value="TreeGrafter"/>
</dbReference>
<feature type="non-terminal residue" evidence="2">
    <location>
        <position position="164"/>
    </location>
</feature>
<gene>
    <name evidence="2" type="ORF">A244_38320</name>
</gene>
<dbReference type="EMBL" id="AOKG01002615">
    <property type="protein sequence ID" value="EPN31014.1"/>
    <property type="molecule type" value="Genomic_DNA"/>
</dbReference>